<comment type="caution">
    <text evidence="2">The sequence shown here is derived from an EMBL/GenBank/DDBJ whole genome shotgun (WGS) entry which is preliminary data.</text>
</comment>
<evidence type="ECO:0000313" key="2">
    <source>
        <dbReference type="EMBL" id="MBJ6360940.1"/>
    </source>
</evidence>
<dbReference type="EMBL" id="JAELUP010000016">
    <property type="protein sequence ID" value="MBJ6360940.1"/>
    <property type="molecule type" value="Genomic_DNA"/>
</dbReference>
<dbReference type="Proteomes" id="UP000640274">
    <property type="component" value="Unassembled WGS sequence"/>
</dbReference>
<accession>A0A934MKE0</accession>
<evidence type="ECO:0000313" key="3">
    <source>
        <dbReference type="Proteomes" id="UP000640274"/>
    </source>
</evidence>
<dbReference type="AlphaFoldDB" id="A0A934MKE0"/>
<sequence length="218" mass="24675">MKKISSTILLVIGILIIVGTLNPIYLYYKENSIIKELTQLYTVSNKDLVNNRIELNNNRIEIIEDTKESGAFLQLVLNNVKLGDPIFAENATNNLTYAKGVWIAVFNIHENSQSTDANDKTAIVVMTAAQKNWTIYYLDQDQRYEVRHISIDQKSQDYLDTLLIKLSSNPMMGYESDIGYASGSVSALMIPMILCIIGLAMALIGLVMLCRFWIRKKK</sequence>
<keyword evidence="1" id="KW-0472">Membrane</keyword>
<feature type="transmembrane region" description="Helical" evidence="1">
    <location>
        <begin position="188"/>
        <end position="214"/>
    </location>
</feature>
<dbReference type="RefSeq" id="WP_199018502.1">
    <property type="nucleotide sequence ID" value="NZ_JAELUP010000016.1"/>
</dbReference>
<protein>
    <submittedName>
        <fullName evidence="2">Uncharacterized protein</fullName>
    </submittedName>
</protein>
<evidence type="ECO:0000256" key="1">
    <source>
        <dbReference type="SAM" id="Phobius"/>
    </source>
</evidence>
<proteinExistence type="predicted"/>
<reference evidence="2" key="1">
    <citation type="submission" date="2020-12" db="EMBL/GenBank/DDBJ databases">
        <authorList>
            <person name="Huq M.A."/>
        </authorList>
    </citation>
    <scope>NUCLEOTIDE SEQUENCE</scope>
    <source>
        <strain evidence="2">MAHUQ-46</strain>
    </source>
</reference>
<keyword evidence="1" id="KW-0812">Transmembrane</keyword>
<gene>
    <name evidence="2" type="ORF">JFN88_06355</name>
</gene>
<keyword evidence="3" id="KW-1185">Reference proteome</keyword>
<organism evidence="2 3">
    <name type="scientific">Paenibacillus roseus</name>
    <dbReference type="NCBI Taxonomy" id="2798579"/>
    <lineage>
        <taxon>Bacteria</taxon>
        <taxon>Bacillati</taxon>
        <taxon>Bacillota</taxon>
        <taxon>Bacilli</taxon>
        <taxon>Bacillales</taxon>
        <taxon>Paenibacillaceae</taxon>
        <taxon>Paenibacillus</taxon>
    </lineage>
</organism>
<keyword evidence="1" id="KW-1133">Transmembrane helix</keyword>
<name>A0A934MKE0_9BACL</name>
<feature type="transmembrane region" description="Helical" evidence="1">
    <location>
        <begin position="7"/>
        <end position="28"/>
    </location>
</feature>